<evidence type="ECO:0000313" key="5">
    <source>
        <dbReference type="Proteomes" id="UP000051966"/>
    </source>
</evidence>
<reference evidence="3 5" key="2">
    <citation type="journal article" date="2015" name="Genome Announc.">
        <title>Expanding the biotechnology potential of lactobacilli through comparative genomics of 213 strains and associated genera.</title>
        <authorList>
            <person name="Sun Z."/>
            <person name="Harris H.M."/>
            <person name="McCann A."/>
            <person name="Guo C."/>
            <person name="Argimon S."/>
            <person name="Zhang W."/>
            <person name="Yang X."/>
            <person name="Jeffery I.B."/>
            <person name="Cooney J.C."/>
            <person name="Kagawa T.F."/>
            <person name="Liu W."/>
            <person name="Song Y."/>
            <person name="Salvetti E."/>
            <person name="Wrobel A."/>
            <person name="Rasinkangas P."/>
            <person name="Parkhill J."/>
            <person name="Rea M.C."/>
            <person name="O'Sullivan O."/>
            <person name="Ritari J."/>
            <person name="Douillard F.P."/>
            <person name="Paul Ross R."/>
            <person name="Yang R."/>
            <person name="Briner A.E."/>
            <person name="Felis G.E."/>
            <person name="de Vos W.M."/>
            <person name="Barrangou R."/>
            <person name="Klaenhammer T.R."/>
            <person name="Caufield P.W."/>
            <person name="Cui Y."/>
            <person name="Zhang H."/>
            <person name="O'Toole P.W."/>
        </authorList>
    </citation>
    <scope>NUCLEOTIDE SEQUENCE [LARGE SCALE GENOMIC DNA]</scope>
    <source>
        <strain evidence="3 5">DSM 18382</strain>
    </source>
</reference>
<dbReference type="Proteomes" id="UP000019488">
    <property type="component" value="Unassembled WGS sequence"/>
</dbReference>
<keyword evidence="5" id="KW-1185">Reference proteome</keyword>
<feature type="transmembrane region" description="Helical" evidence="1">
    <location>
        <begin position="209"/>
        <end position="231"/>
    </location>
</feature>
<evidence type="ECO:0000256" key="1">
    <source>
        <dbReference type="SAM" id="Phobius"/>
    </source>
</evidence>
<dbReference type="STRING" id="1423743.FD41_GL000202"/>
<dbReference type="RefSeq" id="WP_051995994.1">
    <property type="nucleotide sequence ID" value="NZ_AZFY01000085.1"/>
</dbReference>
<proteinExistence type="predicted"/>
<sequence>MEKAGTMAISGGMIIIMAVVGLGLLFIPIGTYWWLKKRYHLISKPVWVGVVVFVIAVLVLERILHAVVLHPSADGTIALASRYPFWYVIYGALAAGIFEETGRFLAFRYLKKRVSGIQTALAYGIGHGGVEMILVGAMGMVNYIVISVAINAKDSAILSRLPNEAIQSLMNHAGSTTANIFFERLGAFAIQIFLSIIVWAAVNYVQKSWLYPLAIGLHAIVDVPSAMFQAGLISNELIVNALLWLCVLLLGLFVYFYIGRLEKGSSLLN</sequence>
<evidence type="ECO:0000313" key="2">
    <source>
        <dbReference type="EMBL" id="GAF35879.1"/>
    </source>
</evidence>
<evidence type="ECO:0000313" key="3">
    <source>
        <dbReference type="EMBL" id="KRM08427.1"/>
    </source>
</evidence>
<dbReference type="EMBL" id="AZFY01000085">
    <property type="protein sequence ID" value="KRM08427.1"/>
    <property type="molecule type" value="Genomic_DNA"/>
</dbReference>
<keyword evidence="1" id="KW-0812">Transmembrane</keyword>
<organism evidence="2 4">
    <name type="scientific">Lentilactobacillus farraginis DSM 18382 = JCM 14108</name>
    <dbReference type="NCBI Taxonomy" id="1423743"/>
    <lineage>
        <taxon>Bacteria</taxon>
        <taxon>Bacillati</taxon>
        <taxon>Bacillota</taxon>
        <taxon>Bacilli</taxon>
        <taxon>Lactobacillales</taxon>
        <taxon>Lactobacillaceae</taxon>
        <taxon>Lentilactobacillus</taxon>
    </lineage>
</organism>
<accession>X0P9P5</accession>
<feature type="transmembrane region" description="Helical" evidence="1">
    <location>
        <begin position="237"/>
        <end position="258"/>
    </location>
</feature>
<evidence type="ECO:0000313" key="4">
    <source>
        <dbReference type="Proteomes" id="UP000019488"/>
    </source>
</evidence>
<dbReference type="PATRIC" id="fig|1423743.5.peg.216"/>
<feature type="transmembrane region" description="Helical" evidence="1">
    <location>
        <begin position="85"/>
        <end position="107"/>
    </location>
</feature>
<dbReference type="PIRSF" id="PIRSF033101">
    <property type="entry name" value="UCP033101"/>
    <property type="match status" value="1"/>
</dbReference>
<name>X0P9P5_9LACO</name>
<gene>
    <name evidence="3" type="ORF">FD41_GL000202</name>
    <name evidence="2" type="ORF">JCM14108_810</name>
</gene>
<dbReference type="AlphaFoldDB" id="X0P9P5"/>
<feature type="transmembrane region" description="Helical" evidence="1">
    <location>
        <begin position="185"/>
        <end position="202"/>
    </location>
</feature>
<protein>
    <submittedName>
        <fullName evidence="3">Membrane protein</fullName>
    </submittedName>
</protein>
<dbReference type="Proteomes" id="UP000051966">
    <property type="component" value="Unassembled WGS sequence"/>
</dbReference>
<feature type="transmembrane region" description="Helical" evidence="1">
    <location>
        <begin position="46"/>
        <end position="65"/>
    </location>
</feature>
<keyword evidence="1" id="KW-0472">Membrane</keyword>
<reference evidence="2" key="1">
    <citation type="journal article" date="2014" name="Genome Announc.">
        <title>Draft Genome Sequences of Two Lactobacillus Strains, L. farraginis JCM 14108T and L. composti JCM 14202T, Isolated from Compost of Distilled Shochu Residue.</title>
        <authorList>
            <person name="Yuki M."/>
            <person name="Oshima K."/>
            <person name="Suda W."/>
            <person name="Kitahara M."/>
            <person name="Kitamura K."/>
            <person name="Iida T."/>
            <person name="Hattori M."/>
            <person name="Ohkuma M."/>
        </authorList>
    </citation>
    <scope>NUCLEOTIDE SEQUENCE [LARGE SCALE GENOMIC DNA]</scope>
    <source>
        <strain evidence="2">JCM 14108</strain>
    </source>
</reference>
<dbReference type="EMBL" id="BAKI01000005">
    <property type="protein sequence ID" value="GAF35879.1"/>
    <property type="molecule type" value="Genomic_DNA"/>
</dbReference>
<keyword evidence="1" id="KW-1133">Transmembrane helix</keyword>
<feature type="transmembrane region" description="Helical" evidence="1">
    <location>
        <begin position="128"/>
        <end position="150"/>
    </location>
</feature>
<dbReference type="InterPro" id="IPR011397">
    <property type="entry name" value="YhfC"/>
</dbReference>
<dbReference type="Pfam" id="PF10086">
    <property type="entry name" value="YhfC"/>
    <property type="match status" value="1"/>
</dbReference>
<comment type="caution">
    <text evidence="2">The sequence shown here is derived from an EMBL/GenBank/DDBJ whole genome shotgun (WGS) entry which is preliminary data.</text>
</comment>
<dbReference type="OrthoDB" id="9807167at2"/>
<feature type="transmembrane region" description="Helical" evidence="1">
    <location>
        <begin position="12"/>
        <end position="34"/>
    </location>
</feature>